<feature type="compositionally biased region" description="Low complexity" evidence="1">
    <location>
        <begin position="72"/>
        <end position="115"/>
    </location>
</feature>
<comment type="caution">
    <text evidence="4">The sequence shown here is derived from an EMBL/GenBank/DDBJ whole genome shotgun (WGS) entry which is preliminary data.</text>
</comment>
<feature type="domain" description="DUF5722" evidence="3">
    <location>
        <begin position="314"/>
        <end position="704"/>
    </location>
</feature>
<dbReference type="EMBL" id="JAJEQN010000016">
    <property type="protein sequence ID" value="MCC2221553.1"/>
    <property type="molecule type" value="Genomic_DNA"/>
</dbReference>
<evidence type="ECO:0000256" key="2">
    <source>
        <dbReference type="SAM" id="SignalP"/>
    </source>
</evidence>
<dbReference type="InterPro" id="IPR017853">
    <property type="entry name" value="GH"/>
</dbReference>
<proteinExistence type="predicted"/>
<feature type="region of interest" description="Disordered" evidence="1">
    <location>
        <begin position="42"/>
        <end position="184"/>
    </location>
</feature>
<dbReference type="Proteomes" id="UP001198200">
    <property type="component" value="Unassembled WGS sequence"/>
</dbReference>
<feature type="compositionally biased region" description="Acidic residues" evidence="1">
    <location>
        <begin position="140"/>
        <end position="149"/>
    </location>
</feature>
<dbReference type="InterPro" id="IPR048713">
    <property type="entry name" value="Choline_bind_rpt"/>
</dbReference>
<dbReference type="Pfam" id="PF08481">
    <property type="entry name" value="GBS_Bsp-like"/>
    <property type="match status" value="2"/>
</dbReference>
<keyword evidence="5" id="KW-1185">Reference proteome</keyword>
<feature type="chain" id="PRO_5042082196" evidence="2">
    <location>
        <begin position="34"/>
        <end position="1616"/>
    </location>
</feature>
<dbReference type="Pfam" id="PF18989">
    <property type="entry name" value="DUF5722"/>
    <property type="match status" value="1"/>
</dbReference>
<dbReference type="RefSeq" id="WP_308731674.1">
    <property type="nucleotide sequence ID" value="NZ_JAJEQN010000016.1"/>
</dbReference>
<feature type="compositionally biased region" description="Acidic residues" evidence="1">
    <location>
        <begin position="157"/>
        <end position="184"/>
    </location>
</feature>
<evidence type="ECO:0000256" key="1">
    <source>
        <dbReference type="SAM" id="MobiDB-lite"/>
    </source>
</evidence>
<organism evidence="4 5">
    <name type="scientific">Anthropogastromicrobium aceti</name>
    <dbReference type="NCBI Taxonomy" id="2981768"/>
    <lineage>
        <taxon>Bacteria</taxon>
        <taxon>Bacillati</taxon>
        <taxon>Bacillota</taxon>
        <taxon>Clostridia</taxon>
        <taxon>Lachnospirales</taxon>
        <taxon>Lachnospiraceae</taxon>
        <taxon>Anthropogastromicrobium</taxon>
    </lineage>
</organism>
<dbReference type="Gene3D" id="2.60.40.3760">
    <property type="match status" value="4"/>
</dbReference>
<sequence length="1616" mass="179124">MRRQQLKTRISALLMAVSLAVAGSFTSVTTIQAAEEISTTDNSLYQKENQTQEKNEVQTESSLQLETSAAITESPQSESIQPESTQSESTQPESIQPEGTQPESTSLETESTIETASEHEETTVGEDVSETITETAIETTVEESPEESSGENIFAEESSEEVSSEEMTEELTEELTEEESTEEIEEETTEFEYGIDFLDLGDVTQIIQILSCRIEGSQVIVKGKLNHKFKTADEKLYLFEEPMYQKDITGSPIADVKKEDTFEFSVPLNNNTAQSKLYSKFFVGMKFRDGTYQALSDGCFITNPEALAENQSSYPQARSKKGLLTDIAFGTDIEELGLSYTNVNIVMNELINGSGYSYTYNGKTYQYSSNCIAKLDQTLLMYDRNNIIVNAILLWQPDQNPHSFGYPGANASIGAYHGWNVVSKEGIECISAALHFLGERYGRSDHAYGHIASWTVGNEVNADTSWNYTGHQSAPDYAYIYTNMMRITSQAVKSSCAHARVFMSLDMYWHGVSGGTRYDGKELIDYVNTYMKAEGDIEWGVAFHPYGNPLTEAEWWNDNATFNENAIFISMENISVLTGYLCKNGLRNPDGSVKHVILSEQGYTSHSFNQGNVEWKQAAALAYAYYVTEANPYIDAFIAMREVDAKPEADAGIHQGLWYNDENKALCTFAKKPAWTVWKYIDTNQSFAYTDSLASLVGLPSFSSVYGSVMASKNRSADLGTGGYAASCNVGTTLMNGWYGEYGLTSCSADSQKIAVNAGANSPFTYAGIARAGNVDFSSQRYFCFNISGTAGDNQNLRVRMRFTSGQDTLETELALKKNVNQMIYADLGNWKGKSNVSKIQIWVQQDGTEKWQNGSFTIQNVCQSSGISTTSAPSLTITESGYTGVTQDAFTAYCKVSGTKPVARVEYSAWNIAFSTEKTVTKRGSISGGYSQCSFSISEFGWRTGAYGVRIVAYDTDNVASKPVLVSVTVKGAAEALVIYNVYTTDISYNGFTLTVEAASDYGLSGNSSVAVWSSTAGQAKTLIWYPLQFVNGRASVRVNISNHGNYRGEYNCHAYVTDNRGTKKLYALTASVPTPVPKITSASVTEVSALGYQVNANFDCPLGVSKAEMKTWTDKLGLGAAVTTNMTVNGSSVMSYVMTSAHQNKSGTYHSVIYLYDKAGNCVTRTLDVQIPEDLERVSGKPKITASCTQTSADNYRISFQYSTFFGVNAIRVATWTAENGQDDLVWRDINYNSSTMSGYIDLPAKDKKGGPYINDVYIWDYAGQFSMYRVITNTPSKMPKIVKITVSEVSSTGYRVTAQIEASRGISKVLLPTWTEANGQDDLVWHQASVSQNTATCYIRTSDHKNEYGTYITHVYVYDADGDFALEGTYVPLDQNTQNGYTGLLLRDGKWKYYQNGALGENYIGLVSNGGSWYYVERAEVNWSYTGLTYYEGSWYYVRSGVVDWLYTGLCLHDGVWYYIKNGLLDWSYTGLCFHSKVWYYIKNGQINWNYTGPCQYNGECYYVENGVLNWSHDLNNDSGKTYASVLVEPDVDNQKAAAILEEKAIMVEEDHAQPTVFTAQSEPEVKMPLQSEMPSEADATLPVQSDKQQIELNWFVIIVKTFLSYIKECIGM</sequence>
<keyword evidence="2" id="KW-0732">Signal</keyword>
<feature type="compositionally biased region" description="Low complexity" evidence="1">
    <location>
        <begin position="130"/>
        <end position="139"/>
    </location>
</feature>
<dbReference type="InterPro" id="IPR013688">
    <property type="entry name" value="GBS_Bsp-like"/>
</dbReference>
<dbReference type="Pfam" id="PF21540">
    <property type="entry name" value="Choline_bind_4"/>
    <property type="match status" value="5"/>
</dbReference>
<name>A0AAE3E3L2_9FIRM</name>
<dbReference type="SUPFAM" id="SSF51445">
    <property type="entry name" value="(Trans)glycosidases"/>
    <property type="match status" value="1"/>
</dbReference>
<feature type="compositionally biased region" description="Polar residues" evidence="1">
    <location>
        <begin position="58"/>
        <end position="71"/>
    </location>
</feature>
<gene>
    <name evidence="4" type="ORF">LKD48_07880</name>
</gene>
<reference evidence="4 5" key="1">
    <citation type="submission" date="2021-10" db="EMBL/GenBank/DDBJ databases">
        <title>Anaerobic single-cell dispensing facilitates the cultivation of human gut bacteria.</title>
        <authorList>
            <person name="Afrizal A."/>
        </authorList>
    </citation>
    <scope>NUCLEOTIDE SEQUENCE [LARGE SCALE GENOMIC DNA]</scope>
    <source>
        <strain evidence="4 5">CLA-AA-H224</strain>
    </source>
</reference>
<feature type="signal peptide" evidence="2">
    <location>
        <begin position="1"/>
        <end position="33"/>
    </location>
</feature>
<evidence type="ECO:0000313" key="4">
    <source>
        <dbReference type="EMBL" id="MCC2221553.1"/>
    </source>
</evidence>
<evidence type="ECO:0000313" key="5">
    <source>
        <dbReference type="Proteomes" id="UP001198200"/>
    </source>
</evidence>
<dbReference type="InterPro" id="IPR043780">
    <property type="entry name" value="DUF5722"/>
</dbReference>
<protein>
    <submittedName>
        <fullName evidence="4">DUF5722 domain-containing protein</fullName>
    </submittedName>
</protein>
<evidence type="ECO:0000259" key="3">
    <source>
        <dbReference type="Pfam" id="PF18989"/>
    </source>
</evidence>
<dbReference type="SUPFAM" id="SSF69360">
    <property type="entry name" value="Cell wall binding repeat"/>
    <property type="match status" value="1"/>
</dbReference>
<accession>A0AAE3E3L2</accession>